<dbReference type="InterPro" id="IPR016071">
    <property type="entry name" value="Staphylococal_nuclease_OB-fold"/>
</dbReference>
<sequence>MIRLISFFCISLSLAIVAKAERAFVIDGDTIIIGDITHRLHGIDAPEEGQLCKAGKDGNWPCGKAATDEMVRLLAGGTVRCQSQGNDGYGREISICSLNGKELNHHLVRQGLAWAFRKYSNDYIEEEEQAKSEGVGIWRTQSDPAWAYREEKWQHAIQARPDGCPIKGDISEQGHIYHVPWSPWYSEIEISEAKNELWFCTEAEAIQAGFRAPIWRYQPTH</sequence>
<gene>
    <name evidence="3" type="ORF">SAMN06265368_4519</name>
</gene>
<keyword evidence="4" id="KW-1185">Reference proteome</keyword>
<feature type="signal peptide" evidence="1">
    <location>
        <begin position="1"/>
        <end position="20"/>
    </location>
</feature>
<feature type="chain" id="PRO_5013080615" evidence="1">
    <location>
        <begin position="21"/>
        <end position="221"/>
    </location>
</feature>
<dbReference type="GO" id="GO:0004519">
    <property type="term" value="F:endonuclease activity"/>
    <property type="evidence" value="ECO:0007669"/>
    <property type="project" value="UniProtKB-KW"/>
</dbReference>
<accession>A0A285PI42</accession>
<dbReference type="PROSITE" id="PS50830">
    <property type="entry name" value="TNASE_3"/>
    <property type="match status" value="1"/>
</dbReference>
<evidence type="ECO:0000256" key="1">
    <source>
        <dbReference type="SAM" id="SignalP"/>
    </source>
</evidence>
<dbReference type="SMART" id="SM00318">
    <property type="entry name" value="SNc"/>
    <property type="match status" value="1"/>
</dbReference>
<feature type="domain" description="TNase-like" evidence="2">
    <location>
        <begin position="25"/>
        <end position="140"/>
    </location>
</feature>
<keyword evidence="1" id="KW-0732">Signal</keyword>
<dbReference type="InterPro" id="IPR035437">
    <property type="entry name" value="SNase_OB-fold_sf"/>
</dbReference>
<name>A0A285PI42_9HYPH</name>
<dbReference type="Gene3D" id="2.40.50.90">
    <property type="match status" value="1"/>
</dbReference>
<dbReference type="EMBL" id="OBEL01000008">
    <property type="protein sequence ID" value="SNZ21399.1"/>
    <property type="molecule type" value="Genomic_DNA"/>
</dbReference>
<dbReference type="RefSeq" id="WP_097155781.1">
    <property type="nucleotide sequence ID" value="NZ_OBEL01000008.1"/>
</dbReference>
<dbReference type="Pfam" id="PF00565">
    <property type="entry name" value="SNase"/>
    <property type="match status" value="1"/>
</dbReference>
<dbReference type="PANTHER" id="PTHR12302">
    <property type="entry name" value="EBNA2 BINDING PROTEIN P100"/>
    <property type="match status" value="1"/>
</dbReference>
<evidence type="ECO:0000313" key="3">
    <source>
        <dbReference type="EMBL" id="SNZ21399.1"/>
    </source>
</evidence>
<protein>
    <submittedName>
        <fullName evidence="3">Endonuclease YncB, thermonuclease family</fullName>
    </submittedName>
</protein>
<organism evidence="3 4">
    <name type="scientific">Cohaesibacter gelatinilyticus</name>
    <dbReference type="NCBI Taxonomy" id="372072"/>
    <lineage>
        <taxon>Bacteria</taxon>
        <taxon>Pseudomonadati</taxon>
        <taxon>Pseudomonadota</taxon>
        <taxon>Alphaproteobacteria</taxon>
        <taxon>Hyphomicrobiales</taxon>
        <taxon>Cohaesibacteraceae</taxon>
    </lineage>
</organism>
<evidence type="ECO:0000313" key="4">
    <source>
        <dbReference type="Proteomes" id="UP000219439"/>
    </source>
</evidence>
<evidence type="ECO:0000259" key="2">
    <source>
        <dbReference type="PROSITE" id="PS50830"/>
    </source>
</evidence>
<proteinExistence type="predicted"/>
<keyword evidence="3" id="KW-0378">Hydrolase</keyword>
<keyword evidence="3" id="KW-0255">Endonuclease</keyword>
<dbReference type="OrthoDB" id="9805504at2"/>
<dbReference type="PANTHER" id="PTHR12302:SF26">
    <property type="entry name" value="BLR1266 PROTEIN"/>
    <property type="match status" value="1"/>
</dbReference>
<reference evidence="3 4" key="1">
    <citation type="submission" date="2017-09" db="EMBL/GenBank/DDBJ databases">
        <authorList>
            <person name="Ehlers B."/>
            <person name="Leendertz F.H."/>
        </authorList>
    </citation>
    <scope>NUCLEOTIDE SEQUENCE [LARGE SCALE GENOMIC DNA]</scope>
    <source>
        <strain evidence="3 4">DSM 18289</strain>
    </source>
</reference>
<dbReference type="SUPFAM" id="SSF50199">
    <property type="entry name" value="Staphylococcal nuclease"/>
    <property type="match status" value="1"/>
</dbReference>
<dbReference type="AlphaFoldDB" id="A0A285PI42"/>
<keyword evidence="3" id="KW-0540">Nuclease</keyword>
<dbReference type="Proteomes" id="UP000219439">
    <property type="component" value="Unassembled WGS sequence"/>
</dbReference>